<dbReference type="Proteomes" id="UP000078532">
    <property type="component" value="Unassembled WGS sequence"/>
</dbReference>
<dbReference type="STRING" id="1838280.A6M21_07705"/>
<dbReference type="AlphaFoldDB" id="A0A1B7LG58"/>
<comment type="caution">
    <text evidence="1">The sequence shown here is derived from an EMBL/GenBank/DDBJ whole genome shotgun (WGS) entry which is preliminary data.</text>
</comment>
<sequence>MRFSDWGGIMLPGYVSRRILMLMEQYGPETVMKAAEIAAGEWRKEPGDQLTAAIEKAECALKKVRLAGKDEKLLMSAVDELDRAAYALRCVACATRRKEVV</sequence>
<reference evidence="1 2" key="1">
    <citation type="submission" date="2016-04" db="EMBL/GenBank/DDBJ databases">
        <authorList>
            <person name="Evans L.H."/>
            <person name="Alamgir A."/>
            <person name="Owens N."/>
            <person name="Weber N.D."/>
            <person name="Virtaneva K."/>
            <person name="Barbian K."/>
            <person name="Babar A."/>
            <person name="Rosenke K."/>
        </authorList>
    </citation>
    <scope>NUCLEOTIDE SEQUENCE [LARGE SCALE GENOMIC DNA]</scope>
    <source>
        <strain evidence="1 2">LMa1</strain>
    </source>
</reference>
<keyword evidence="2" id="KW-1185">Reference proteome</keyword>
<proteinExistence type="predicted"/>
<gene>
    <name evidence="1" type="ORF">A6M21_07705</name>
</gene>
<name>A0A1B7LG58_9FIRM</name>
<organism evidence="1 2">
    <name type="scientific">Desulfotomaculum copahuensis</name>
    <dbReference type="NCBI Taxonomy" id="1838280"/>
    <lineage>
        <taxon>Bacteria</taxon>
        <taxon>Bacillati</taxon>
        <taxon>Bacillota</taxon>
        <taxon>Clostridia</taxon>
        <taxon>Eubacteriales</taxon>
        <taxon>Desulfotomaculaceae</taxon>
        <taxon>Desulfotomaculum</taxon>
    </lineage>
</organism>
<protein>
    <submittedName>
        <fullName evidence="1">Uncharacterized protein</fullName>
    </submittedName>
</protein>
<evidence type="ECO:0000313" key="1">
    <source>
        <dbReference type="EMBL" id="OAT83713.1"/>
    </source>
</evidence>
<evidence type="ECO:0000313" key="2">
    <source>
        <dbReference type="Proteomes" id="UP000078532"/>
    </source>
</evidence>
<accession>A0A1B7LG58</accession>
<dbReference type="EMBL" id="LYVF01000099">
    <property type="protein sequence ID" value="OAT83713.1"/>
    <property type="molecule type" value="Genomic_DNA"/>
</dbReference>